<dbReference type="AlphaFoldDB" id="A0A3M7QLH1"/>
<evidence type="ECO:0000313" key="1">
    <source>
        <dbReference type="EMBL" id="RNA11934.1"/>
    </source>
</evidence>
<proteinExistence type="predicted"/>
<gene>
    <name evidence="1" type="ORF">BpHYR1_032485</name>
</gene>
<comment type="caution">
    <text evidence="1">The sequence shown here is derived from an EMBL/GenBank/DDBJ whole genome shotgun (WGS) entry which is preliminary data.</text>
</comment>
<name>A0A3M7QLH1_BRAPC</name>
<keyword evidence="2" id="KW-1185">Reference proteome</keyword>
<evidence type="ECO:0000313" key="2">
    <source>
        <dbReference type="Proteomes" id="UP000276133"/>
    </source>
</evidence>
<dbReference type="EMBL" id="REGN01005811">
    <property type="protein sequence ID" value="RNA11934.1"/>
    <property type="molecule type" value="Genomic_DNA"/>
</dbReference>
<reference evidence="1 2" key="1">
    <citation type="journal article" date="2018" name="Sci. Rep.">
        <title>Genomic signatures of local adaptation to the degree of environmental predictability in rotifers.</title>
        <authorList>
            <person name="Franch-Gras L."/>
            <person name="Hahn C."/>
            <person name="Garcia-Roger E.M."/>
            <person name="Carmona M.J."/>
            <person name="Serra M."/>
            <person name="Gomez A."/>
        </authorList>
    </citation>
    <scope>NUCLEOTIDE SEQUENCE [LARGE SCALE GENOMIC DNA]</scope>
    <source>
        <strain evidence="1">HYR1</strain>
    </source>
</reference>
<organism evidence="1 2">
    <name type="scientific">Brachionus plicatilis</name>
    <name type="common">Marine rotifer</name>
    <name type="synonym">Brachionus muelleri</name>
    <dbReference type="NCBI Taxonomy" id="10195"/>
    <lineage>
        <taxon>Eukaryota</taxon>
        <taxon>Metazoa</taxon>
        <taxon>Spiralia</taxon>
        <taxon>Gnathifera</taxon>
        <taxon>Rotifera</taxon>
        <taxon>Eurotatoria</taxon>
        <taxon>Monogononta</taxon>
        <taxon>Pseudotrocha</taxon>
        <taxon>Ploima</taxon>
        <taxon>Brachionidae</taxon>
        <taxon>Brachionus</taxon>
    </lineage>
</organism>
<sequence length="95" mass="11422">MTLLCTVKAGYKQHLIKDGLEKLSANVLLSYPFEFLINNKIYIRRIEKDFVFLRFLYYNRKLSINEFTIDGFYCYKGSILHKESHIDTLDYKDHF</sequence>
<protein>
    <submittedName>
        <fullName evidence="1">Uncharacterized protein</fullName>
    </submittedName>
</protein>
<accession>A0A3M7QLH1</accession>
<dbReference type="Proteomes" id="UP000276133">
    <property type="component" value="Unassembled WGS sequence"/>
</dbReference>